<dbReference type="RefSeq" id="WP_171781860.1">
    <property type="nucleotide sequence ID" value="NZ_BAAAML010000002.1"/>
</dbReference>
<evidence type="ECO:0000313" key="3">
    <source>
        <dbReference type="Proteomes" id="UP000757540"/>
    </source>
</evidence>
<feature type="compositionally biased region" description="Pro residues" evidence="1">
    <location>
        <begin position="52"/>
        <end position="61"/>
    </location>
</feature>
<feature type="region of interest" description="Disordered" evidence="1">
    <location>
        <begin position="41"/>
        <end position="61"/>
    </location>
</feature>
<sequence>MTTDKRLVRLLELPAYRRTTTLQGPRPTIVHREAFAKSLEALREGARKASTPEPPPARAKR</sequence>
<comment type="caution">
    <text evidence="2">The sequence shown here is derived from an EMBL/GenBank/DDBJ whole genome shotgun (WGS) entry which is preliminary data.</text>
</comment>
<reference evidence="2 3" key="1">
    <citation type="submission" date="2020-05" db="EMBL/GenBank/DDBJ databases">
        <title>Genomic Encyclopedia of Type Strains, Phase III (KMG-III): the genomes of soil and plant-associated and newly described type strains.</title>
        <authorList>
            <person name="Whitman W."/>
        </authorList>
    </citation>
    <scope>NUCLEOTIDE SEQUENCE [LARGE SCALE GENOMIC DNA]</scope>
    <source>
        <strain evidence="2 3">KCTC 19046</strain>
    </source>
</reference>
<name>A0ABX1ZZ42_9MICO</name>
<evidence type="ECO:0000256" key="1">
    <source>
        <dbReference type="SAM" id="MobiDB-lite"/>
    </source>
</evidence>
<accession>A0ABX1ZZ42</accession>
<protein>
    <submittedName>
        <fullName evidence="2">Uncharacterized protein</fullName>
    </submittedName>
</protein>
<dbReference type="Proteomes" id="UP000757540">
    <property type="component" value="Unassembled WGS sequence"/>
</dbReference>
<proteinExistence type="predicted"/>
<evidence type="ECO:0000313" key="2">
    <source>
        <dbReference type="EMBL" id="NOV95576.1"/>
    </source>
</evidence>
<keyword evidence="3" id="KW-1185">Reference proteome</keyword>
<dbReference type="EMBL" id="JABEZU010000001">
    <property type="protein sequence ID" value="NOV95576.1"/>
    <property type="molecule type" value="Genomic_DNA"/>
</dbReference>
<gene>
    <name evidence="2" type="ORF">HDG69_000129</name>
</gene>
<organism evidence="2 3">
    <name type="scientific">Isoptericola halotolerans</name>
    <dbReference type="NCBI Taxonomy" id="300560"/>
    <lineage>
        <taxon>Bacteria</taxon>
        <taxon>Bacillati</taxon>
        <taxon>Actinomycetota</taxon>
        <taxon>Actinomycetes</taxon>
        <taxon>Micrococcales</taxon>
        <taxon>Promicromonosporaceae</taxon>
        <taxon>Isoptericola</taxon>
    </lineage>
</organism>